<evidence type="ECO:0000313" key="2">
    <source>
        <dbReference type="EMBL" id="CAI9716974.1"/>
    </source>
</evidence>
<organism evidence="2 3">
    <name type="scientific">Octopus vulgaris</name>
    <name type="common">Common octopus</name>
    <dbReference type="NCBI Taxonomy" id="6645"/>
    <lineage>
        <taxon>Eukaryota</taxon>
        <taxon>Metazoa</taxon>
        <taxon>Spiralia</taxon>
        <taxon>Lophotrochozoa</taxon>
        <taxon>Mollusca</taxon>
        <taxon>Cephalopoda</taxon>
        <taxon>Coleoidea</taxon>
        <taxon>Octopodiformes</taxon>
        <taxon>Octopoda</taxon>
        <taxon>Incirrata</taxon>
        <taxon>Octopodidae</taxon>
        <taxon>Octopus</taxon>
    </lineage>
</organism>
<protein>
    <recommendedName>
        <fullName evidence="4">Secreted protein</fullName>
    </recommendedName>
</protein>
<evidence type="ECO:0008006" key="4">
    <source>
        <dbReference type="Google" id="ProtNLM"/>
    </source>
</evidence>
<sequence length="80" mass="8438">MLILMLLDGIAYGGCGWYESDGGRLLSVVGNLRCSDSGNVSSNRSSGRGVAIVDVEAAAFVTFNTPSSPLLLILRLLYTL</sequence>
<evidence type="ECO:0000256" key="1">
    <source>
        <dbReference type="SAM" id="SignalP"/>
    </source>
</evidence>
<evidence type="ECO:0000313" key="3">
    <source>
        <dbReference type="Proteomes" id="UP001162480"/>
    </source>
</evidence>
<dbReference type="EMBL" id="OX597815">
    <property type="protein sequence ID" value="CAI9716974.1"/>
    <property type="molecule type" value="Genomic_DNA"/>
</dbReference>
<name>A0AA36EXI9_OCTVU</name>
<keyword evidence="1" id="KW-0732">Signal</keyword>
<feature type="chain" id="PRO_5041249273" description="Secreted protein" evidence="1">
    <location>
        <begin position="17"/>
        <end position="80"/>
    </location>
</feature>
<reference evidence="2" key="1">
    <citation type="submission" date="2023-08" db="EMBL/GenBank/DDBJ databases">
        <authorList>
            <person name="Alioto T."/>
            <person name="Alioto T."/>
            <person name="Gomez Garrido J."/>
        </authorList>
    </citation>
    <scope>NUCLEOTIDE SEQUENCE</scope>
</reference>
<proteinExistence type="predicted"/>
<keyword evidence="3" id="KW-1185">Reference proteome</keyword>
<dbReference type="AlphaFoldDB" id="A0AA36EXI9"/>
<feature type="signal peptide" evidence="1">
    <location>
        <begin position="1"/>
        <end position="16"/>
    </location>
</feature>
<accession>A0AA36EXI9</accession>
<gene>
    <name evidence="2" type="ORF">OCTVUL_1B024505</name>
</gene>
<dbReference type="Proteomes" id="UP001162480">
    <property type="component" value="Chromosome 2"/>
</dbReference>